<reference evidence="2" key="1">
    <citation type="submission" date="2025-08" db="UniProtKB">
        <authorList>
            <consortium name="Ensembl"/>
        </authorList>
    </citation>
    <scope>IDENTIFICATION</scope>
</reference>
<feature type="compositionally biased region" description="Pro residues" evidence="1">
    <location>
        <begin position="336"/>
        <end position="345"/>
    </location>
</feature>
<accession>A0A8C1XIR6</accession>
<proteinExistence type="predicted"/>
<evidence type="ECO:0000313" key="2">
    <source>
        <dbReference type="Ensembl" id="ENSCCRP00015082617.1"/>
    </source>
</evidence>
<feature type="compositionally biased region" description="Low complexity" evidence="1">
    <location>
        <begin position="157"/>
        <end position="171"/>
    </location>
</feature>
<feature type="region of interest" description="Disordered" evidence="1">
    <location>
        <begin position="485"/>
        <end position="509"/>
    </location>
</feature>
<dbReference type="Proteomes" id="UP000694700">
    <property type="component" value="Unplaced"/>
</dbReference>
<organism evidence="2 3">
    <name type="scientific">Cyprinus carpio</name>
    <name type="common">Common carp</name>
    <dbReference type="NCBI Taxonomy" id="7962"/>
    <lineage>
        <taxon>Eukaryota</taxon>
        <taxon>Metazoa</taxon>
        <taxon>Chordata</taxon>
        <taxon>Craniata</taxon>
        <taxon>Vertebrata</taxon>
        <taxon>Euteleostomi</taxon>
        <taxon>Actinopterygii</taxon>
        <taxon>Neopterygii</taxon>
        <taxon>Teleostei</taxon>
        <taxon>Ostariophysi</taxon>
        <taxon>Cypriniformes</taxon>
        <taxon>Cyprinidae</taxon>
        <taxon>Cyprininae</taxon>
        <taxon>Cyprinus</taxon>
    </lineage>
</organism>
<evidence type="ECO:0000256" key="1">
    <source>
        <dbReference type="SAM" id="MobiDB-lite"/>
    </source>
</evidence>
<evidence type="ECO:0000313" key="3">
    <source>
        <dbReference type="Proteomes" id="UP000694700"/>
    </source>
</evidence>
<dbReference type="Ensembl" id="ENSCCRT00015085310.1">
    <property type="protein sequence ID" value="ENSCCRP00015082617.1"/>
    <property type="gene ID" value="ENSCCRG00015033360.1"/>
</dbReference>
<feature type="compositionally biased region" description="Low complexity" evidence="1">
    <location>
        <begin position="365"/>
        <end position="377"/>
    </location>
</feature>
<feature type="region of interest" description="Disordered" evidence="1">
    <location>
        <begin position="157"/>
        <end position="193"/>
    </location>
</feature>
<feature type="compositionally biased region" description="Low complexity" evidence="1">
    <location>
        <begin position="70"/>
        <end position="81"/>
    </location>
</feature>
<dbReference type="AlphaFoldDB" id="A0A8C1XIR6"/>
<protein>
    <submittedName>
        <fullName evidence="2">Uncharacterized protein</fullName>
    </submittedName>
</protein>
<feature type="compositionally biased region" description="Polar residues" evidence="1">
    <location>
        <begin position="436"/>
        <end position="453"/>
    </location>
</feature>
<feature type="region of interest" description="Disordered" evidence="1">
    <location>
        <begin position="257"/>
        <end position="456"/>
    </location>
</feature>
<feature type="region of interest" description="Disordered" evidence="1">
    <location>
        <begin position="18"/>
        <end position="135"/>
    </location>
</feature>
<sequence>MSCSRRPEITILSAEPLLSNTWFPGDSGAFPPAPPPAPPTWAAGSATVQLPPPSYEQVIREKSREQNLQSSSSSSPSSRRSIYTIATQTDKDSPGPQSSAARPVRRPPKPLSPSLPLNHMPEVDRSDPNASAQPRDTLHEQCGVQTDFDDIINDITPIDPSPITTTSTQINLNSPGDTMKEEPRVCPRPQPRSRVALRPNEDILDQPMMREVKVQTLVRLKDDGAENVFAGFDDAPSDISSKYLQDLLVVFGSDATPVQHGESKQSDASNVEEDEKNTGVCEAPCTVITPEPVQPLNRPKPRPRTQKSKPQLTLKPSVFEVFDTREPTVEQNPSKPLSPPVPAPRPLLTKLQSQSESRSAPSTKPSPAAGPYSAPPSQQMAAEASSPSERRNSDDQAINTPVKTAPVIVTGRNVGKRPSVPKHSRPPPPLLRKTRSTSQATVDVSRAADTSTTPLPPRYCSIFTPKSGFCFVFYHPSFFLFVSQTQQRQTPPPPPSSNQSDQTPRLLLPPCCDQSAARQQGAKAMPPPPTPTQTRTSTLQVLFCVYLRRTLGKFPGCYLNVKILSSFTDHHVIINLYE</sequence>
<feature type="compositionally biased region" description="Polar residues" evidence="1">
    <location>
        <begin position="350"/>
        <end position="363"/>
    </location>
</feature>
<name>A0A8C1XIR6_CYPCA</name>